<accession>R9A9G7</accession>
<dbReference type="EMBL" id="KE007250">
    <property type="protein sequence ID" value="EOQ98811.1"/>
    <property type="molecule type" value="Genomic_DNA"/>
</dbReference>
<organism evidence="1 2">
    <name type="scientific">Wallemia ichthyophaga (strain EXF-994 / CBS 113033)</name>
    <dbReference type="NCBI Taxonomy" id="1299270"/>
    <lineage>
        <taxon>Eukaryota</taxon>
        <taxon>Fungi</taxon>
        <taxon>Dikarya</taxon>
        <taxon>Basidiomycota</taxon>
        <taxon>Wallemiomycotina</taxon>
        <taxon>Wallemiomycetes</taxon>
        <taxon>Wallemiales</taxon>
        <taxon>Wallemiaceae</taxon>
        <taxon>Wallemia</taxon>
    </lineage>
</organism>
<reference evidence="2" key="1">
    <citation type="journal article" date="2013" name="BMC Genomics">
        <title>Genome and transcriptome sequencing of the halophilic fungus Wallemia ichthyophaga: haloadaptations present and absent.</title>
        <authorList>
            <person name="Zajc J."/>
            <person name="Liu Y."/>
            <person name="Dai W."/>
            <person name="Yang Z."/>
            <person name="Hu J."/>
            <person name="Gostincar C."/>
            <person name="Gunde-Cimerman N."/>
        </authorList>
    </citation>
    <scope>NUCLEOTIDE SEQUENCE [LARGE SCALE GENOMIC DNA]</scope>
    <source>
        <strain evidence="2">EXF-994 / CBS 113033</strain>
    </source>
</reference>
<dbReference type="KEGG" id="wic:J056_002809"/>
<dbReference type="HOGENOM" id="CLU_3260860_0_0_1"/>
<dbReference type="RefSeq" id="XP_009270349.1">
    <property type="nucleotide sequence ID" value="XM_009272074.1"/>
</dbReference>
<evidence type="ECO:0000313" key="2">
    <source>
        <dbReference type="Proteomes" id="UP000014064"/>
    </source>
</evidence>
<proteinExistence type="predicted"/>
<dbReference type="GeneID" id="20375761"/>
<gene>
    <name evidence="1" type="ORF">J056_002809</name>
</gene>
<name>R9A9G7_WALI9</name>
<dbReference type="AlphaFoldDB" id="R9A9G7"/>
<sequence>MVMRKDLEPQYLEVAKQLLIQQREEVSTGIVSKSAYPLAFNQ</sequence>
<dbReference type="Proteomes" id="UP000014064">
    <property type="component" value="Unassembled WGS sequence"/>
</dbReference>
<protein>
    <submittedName>
        <fullName evidence="1">Uncharacterized protein</fullName>
    </submittedName>
</protein>
<keyword evidence="2" id="KW-1185">Reference proteome</keyword>
<evidence type="ECO:0000313" key="1">
    <source>
        <dbReference type="EMBL" id="EOQ98811.1"/>
    </source>
</evidence>